<protein>
    <submittedName>
        <fullName evidence="5">DNA polymerase I 5'-3' exonuclease domain protein</fullName>
    </submittedName>
</protein>
<evidence type="ECO:0000313" key="6">
    <source>
        <dbReference type="Proteomes" id="UP000321934"/>
    </source>
</evidence>
<keyword evidence="5" id="KW-0269">Exonuclease</keyword>
<accession>A0A5B8XG36</accession>
<dbReference type="OrthoDB" id="9806424at2"/>
<dbReference type="InterPro" id="IPR008918">
    <property type="entry name" value="HhH2"/>
</dbReference>
<dbReference type="Gene3D" id="3.40.50.1010">
    <property type="entry name" value="5'-nuclease"/>
    <property type="match status" value="1"/>
</dbReference>
<dbReference type="SMART" id="SM00279">
    <property type="entry name" value="HhH2"/>
    <property type="match status" value="1"/>
</dbReference>
<dbReference type="SMART" id="SM00475">
    <property type="entry name" value="53EXOc"/>
    <property type="match status" value="1"/>
</dbReference>
<dbReference type="AlphaFoldDB" id="A0A5B8XG36"/>
<dbReference type="EMBL" id="CP029077">
    <property type="protein sequence ID" value="QED23294.1"/>
    <property type="molecule type" value="Genomic_DNA"/>
</dbReference>
<feature type="domain" description="5'-3' exonuclease" evidence="4">
    <location>
        <begin position="3"/>
        <end position="263"/>
    </location>
</feature>
<evidence type="ECO:0000256" key="3">
    <source>
        <dbReference type="ARBA" id="ARBA00023125"/>
    </source>
</evidence>
<gene>
    <name evidence="5" type="ORF">Deia_00497</name>
</gene>
<keyword evidence="3" id="KW-0238">DNA-binding</keyword>
<dbReference type="SUPFAM" id="SSF88723">
    <property type="entry name" value="PIN domain-like"/>
    <property type="match status" value="1"/>
</dbReference>
<dbReference type="CDD" id="cd09898">
    <property type="entry name" value="H3TH_53EXO"/>
    <property type="match status" value="1"/>
</dbReference>
<dbReference type="InterPro" id="IPR036279">
    <property type="entry name" value="5-3_exonuclease_C_sf"/>
</dbReference>
<dbReference type="SUPFAM" id="SSF47807">
    <property type="entry name" value="5' to 3' exonuclease, C-terminal subdomain"/>
    <property type="match status" value="1"/>
</dbReference>
<dbReference type="GO" id="GO:0003677">
    <property type="term" value="F:DNA binding"/>
    <property type="evidence" value="ECO:0007669"/>
    <property type="project" value="UniProtKB-KW"/>
</dbReference>
<dbReference type="PANTHER" id="PTHR42646">
    <property type="entry name" value="FLAP ENDONUCLEASE XNI"/>
    <property type="match status" value="1"/>
</dbReference>
<dbReference type="GO" id="GO:0033567">
    <property type="term" value="P:DNA replication, Okazaki fragment processing"/>
    <property type="evidence" value="ECO:0007669"/>
    <property type="project" value="InterPro"/>
</dbReference>
<sequence length="298" mass="33929">MNKKTLLIIDLYGLLFRSYYALSYMPTESGININAVYGVIKSLISLFDYVSHDWVILALDGSGKGIRHEMFSEYKANRIKCPEDLIPQFAILDEFIASSDLKSLRINGYEADDIIATYTKIGKENNANVVISTSDKDLMQLVGDGVSVYSQKDRGFIHTEQVFDNFGVKPSQIVDYLALIGDTSDNIPGVNGIGRKKAQFLLNKYKNIEEIYEKIDEIDNNVIKLALINDRDNAFLSKKLASLIIIEEEGIDKNIDYFGKFNKNSEKFINFCKKYNIKLFNQEKIKQNPPINEQMNLL</sequence>
<dbReference type="InterPro" id="IPR002421">
    <property type="entry name" value="5-3_exonuclease"/>
</dbReference>
<dbReference type="InterPro" id="IPR020045">
    <property type="entry name" value="DNA_polI_H3TH"/>
</dbReference>
<dbReference type="FunFam" id="1.10.150.20:FF:000003">
    <property type="entry name" value="DNA polymerase I"/>
    <property type="match status" value="1"/>
</dbReference>
<evidence type="ECO:0000259" key="4">
    <source>
        <dbReference type="SMART" id="SM00475"/>
    </source>
</evidence>
<dbReference type="Proteomes" id="UP000321934">
    <property type="component" value="Chromosome"/>
</dbReference>
<proteinExistence type="predicted"/>
<dbReference type="Pfam" id="PF02739">
    <property type="entry name" value="5_3_exonuc_N"/>
    <property type="match status" value="1"/>
</dbReference>
<evidence type="ECO:0000256" key="1">
    <source>
        <dbReference type="ARBA" id="ARBA00022722"/>
    </source>
</evidence>
<dbReference type="Pfam" id="PF01367">
    <property type="entry name" value="5_3_exonuc"/>
    <property type="match status" value="1"/>
</dbReference>
<keyword evidence="2" id="KW-0378">Hydrolase</keyword>
<dbReference type="Gene3D" id="1.10.150.20">
    <property type="entry name" value="5' to 3' exonuclease, C-terminal subdomain"/>
    <property type="match status" value="1"/>
</dbReference>
<dbReference type="GO" id="GO:0017108">
    <property type="term" value="F:5'-flap endonuclease activity"/>
    <property type="evidence" value="ECO:0007669"/>
    <property type="project" value="InterPro"/>
</dbReference>
<evidence type="ECO:0000256" key="2">
    <source>
        <dbReference type="ARBA" id="ARBA00022801"/>
    </source>
</evidence>
<evidence type="ECO:0000313" key="5">
    <source>
        <dbReference type="EMBL" id="QED23294.1"/>
    </source>
</evidence>
<dbReference type="InterPro" id="IPR038969">
    <property type="entry name" value="FEN"/>
</dbReference>
<dbReference type="CDD" id="cd09859">
    <property type="entry name" value="PIN_53EXO"/>
    <property type="match status" value="1"/>
</dbReference>
<reference evidence="5 6" key="1">
    <citation type="journal article" date="2019" name="ISME J.">
        <title>Deianiraea, an extracellular bacterium associated with the ciliate Paramecium, suggests an alternative scenario for the evolution of Rickettsiales.</title>
        <authorList>
            <person name="Castelli M."/>
            <person name="Sabaneyeva E."/>
            <person name="Lanzoni O."/>
            <person name="Lebedeva N."/>
            <person name="Floriano A.M."/>
            <person name="Gaiarsa S."/>
            <person name="Benken K."/>
            <person name="Modeo L."/>
            <person name="Bandi C."/>
            <person name="Potekhin A."/>
            <person name="Sassera D."/>
            <person name="Petroni G."/>
        </authorList>
    </citation>
    <scope>NUCLEOTIDE SEQUENCE [LARGE SCALE GENOMIC DNA]</scope>
    <source>
        <strain evidence="5">CyL4-1</strain>
    </source>
</reference>
<dbReference type="InterPro" id="IPR020046">
    <property type="entry name" value="5-3_exonucl_a-hlix_arch_N"/>
</dbReference>
<organism evidence="5 6">
    <name type="scientific">Candidatus Deianiraea vastatrix</name>
    <dbReference type="NCBI Taxonomy" id="2163644"/>
    <lineage>
        <taxon>Bacteria</taxon>
        <taxon>Pseudomonadati</taxon>
        <taxon>Pseudomonadota</taxon>
        <taxon>Alphaproteobacteria</taxon>
        <taxon>Rickettsiales</taxon>
        <taxon>Candidatus Deianiraeaceae</taxon>
        <taxon>Candidatus Deianiraea</taxon>
    </lineage>
</organism>
<name>A0A5B8XG36_9RICK</name>
<dbReference type="GO" id="GO:0008409">
    <property type="term" value="F:5'-3' exonuclease activity"/>
    <property type="evidence" value="ECO:0007669"/>
    <property type="project" value="InterPro"/>
</dbReference>
<dbReference type="InterPro" id="IPR029060">
    <property type="entry name" value="PIN-like_dom_sf"/>
</dbReference>
<keyword evidence="1" id="KW-0540">Nuclease</keyword>
<dbReference type="RefSeq" id="WP_146820574.1">
    <property type="nucleotide sequence ID" value="NZ_CP029077.1"/>
</dbReference>
<keyword evidence="6" id="KW-1185">Reference proteome</keyword>
<dbReference type="PANTHER" id="PTHR42646:SF2">
    <property type="entry name" value="5'-3' EXONUCLEASE FAMILY PROTEIN"/>
    <property type="match status" value="1"/>
</dbReference>